<gene>
    <name evidence="4" type="ORF">ACFOZ9_02545</name>
</gene>
<organism evidence="4 5">
    <name type="scientific">Deinococcus navajonensis</name>
    <dbReference type="NCBI Taxonomy" id="309884"/>
    <lineage>
        <taxon>Bacteria</taxon>
        <taxon>Thermotogati</taxon>
        <taxon>Deinococcota</taxon>
        <taxon>Deinococci</taxon>
        <taxon>Deinococcales</taxon>
        <taxon>Deinococcaceae</taxon>
        <taxon>Deinococcus</taxon>
    </lineage>
</organism>
<dbReference type="Pfam" id="PF00106">
    <property type="entry name" value="adh_short"/>
    <property type="match status" value="1"/>
</dbReference>
<keyword evidence="5" id="KW-1185">Reference proteome</keyword>
<dbReference type="EMBL" id="JBHSEH010000004">
    <property type="protein sequence ID" value="MFC4425074.1"/>
    <property type="molecule type" value="Genomic_DNA"/>
</dbReference>
<dbReference type="SMART" id="SM00822">
    <property type="entry name" value="PKS_KR"/>
    <property type="match status" value="1"/>
</dbReference>
<dbReference type="PRINTS" id="PR00081">
    <property type="entry name" value="GDHRDH"/>
</dbReference>
<evidence type="ECO:0000256" key="2">
    <source>
        <dbReference type="RuleBase" id="RU000363"/>
    </source>
</evidence>
<dbReference type="Proteomes" id="UP001595998">
    <property type="component" value="Unassembled WGS sequence"/>
</dbReference>
<comment type="similarity">
    <text evidence="1 2">Belongs to the short-chain dehydrogenases/reductases (SDR) family.</text>
</comment>
<evidence type="ECO:0000313" key="5">
    <source>
        <dbReference type="Proteomes" id="UP001595998"/>
    </source>
</evidence>
<protein>
    <submittedName>
        <fullName evidence="4">SDR family oxidoreductase</fullName>
    </submittedName>
</protein>
<dbReference type="InterPro" id="IPR020904">
    <property type="entry name" value="Sc_DH/Rdtase_CS"/>
</dbReference>
<dbReference type="PANTHER" id="PTHR42760:SF40">
    <property type="entry name" value="3-OXOACYL-[ACYL-CARRIER-PROTEIN] REDUCTASE, CHLOROPLASTIC"/>
    <property type="match status" value="1"/>
</dbReference>
<dbReference type="PRINTS" id="PR00080">
    <property type="entry name" value="SDRFAMILY"/>
</dbReference>
<dbReference type="InterPro" id="IPR057326">
    <property type="entry name" value="KR_dom"/>
</dbReference>
<feature type="domain" description="Ketoreductase" evidence="3">
    <location>
        <begin position="27"/>
        <end position="201"/>
    </location>
</feature>
<dbReference type="InterPro" id="IPR036291">
    <property type="entry name" value="NAD(P)-bd_dom_sf"/>
</dbReference>
<comment type="caution">
    <text evidence="4">The sequence shown here is derived from an EMBL/GenBank/DDBJ whole genome shotgun (WGS) entry which is preliminary data.</text>
</comment>
<dbReference type="PANTHER" id="PTHR42760">
    <property type="entry name" value="SHORT-CHAIN DEHYDROGENASES/REDUCTASES FAMILY MEMBER"/>
    <property type="match status" value="1"/>
</dbReference>
<evidence type="ECO:0000313" key="4">
    <source>
        <dbReference type="EMBL" id="MFC4425074.1"/>
    </source>
</evidence>
<sequence length="273" mass="28671">MSFQDAQPDVSSPSTSRLRPLFDLSGRIALITGGSRGLGLQIAEALGEYGATVVLTARKQHELDEAQAHLRAQGITAHVYAGDLGDFAAIGPTVTRILAEVGPIDILVNNAGATWGAPTAEHPLEAWLKVMNVNLNGTFLLTQTVLRESMLPRGQGRIINIASVAGLQGNDPRMAATLAYNTSKGGLVNFTRALAAEMADKGITVNSICPGYFPTKMTKGTLAYGEQAILEHTPMRRLGSDTDLKGLALLLASDASAYMTGQNIAVDGGITSV</sequence>
<dbReference type="InterPro" id="IPR002347">
    <property type="entry name" value="SDR_fam"/>
</dbReference>
<evidence type="ECO:0000256" key="1">
    <source>
        <dbReference type="ARBA" id="ARBA00006484"/>
    </source>
</evidence>
<dbReference type="PROSITE" id="PS00061">
    <property type="entry name" value="ADH_SHORT"/>
    <property type="match status" value="1"/>
</dbReference>
<reference evidence="5" key="1">
    <citation type="journal article" date="2019" name="Int. J. Syst. Evol. Microbiol.">
        <title>The Global Catalogue of Microorganisms (GCM) 10K type strain sequencing project: providing services to taxonomists for standard genome sequencing and annotation.</title>
        <authorList>
            <consortium name="The Broad Institute Genomics Platform"/>
            <consortium name="The Broad Institute Genome Sequencing Center for Infectious Disease"/>
            <person name="Wu L."/>
            <person name="Ma J."/>
        </authorList>
    </citation>
    <scope>NUCLEOTIDE SEQUENCE [LARGE SCALE GENOMIC DNA]</scope>
    <source>
        <strain evidence="5">CCUG 56029</strain>
    </source>
</reference>
<dbReference type="Gene3D" id="3.40.50.720">
    <property type="entry name" value="NAD(P)-binding Rossmann-like Domain"/>
    <property type="match status" value="1"/>
</dbReference>
<proteinExistence type="inferred from homology"/>
<dbReference type="SUPFAM" id="SSF51735">
    <property type="entry name" value="NAD(P)-binding Rossmann-fold domains"/>
    <property type="match status" value="1"/>
</dbReference>
<evidence type="ECO:0000259" key="3">
    <source>
        <dbReference type="SMART" id="SM00822"/>
    </source>
</evidence>
<dbReference type="NCBIfam" id="NF006070">
    <property type="entry name" value="PRK08213.1"/>
    <property type="match status" value="1"/>
</dbReference>
<name>A0ABV8XHN4_9DEIO</name>
<dbReference type="RefSeq" id="WP_380036075.1">
    <property type="nucleotide sequence ID" value="NZ_JBHSEH010000004.1"/>
</dbReference>
<accession>A0ABV8XHN4</accession>